<dbReference type="PANTHER" id="PTHR33446">
    <property type="entry name" value="PROTEIN TONB-RELATED"/>
    <property type="match status" value="1"/>
</dbReference>
<feature type="region of interest" description="Disordered" evidence="11">
    <location>
        <begin position="95"/>
        <end position="145"/>
    </location>
</feature>
<dbReference type="InterPro" id="IPR006260">
    <property type="entry name" value="TonB/TolA_C"/>
</dbReference>
<feature type="compositionally biased region" description="Pro residues" evidence="11">
    <location>
        <begin position="105"/>
        <end position="114"/>
    </location>
</feature>
<dbReference type="GO" id="GO:0015891">
    <property type="term" value="P:siderophore transport"/>
    <property type="evidence" value="ECO:0007669"/>
    <property type="project" value="InterPro"/>
</dbReference>
<keyword evidence="9" id="KW-0472">Membrane</keyword>
<dbReference type="RefSeq" id="WP_369600769.1">
    <property type="nucleotide sequence ID" value="NZ_CP154858.1"/>
</dbReference>
<evidence type="ECO:0000256" key="9">
    <source>
        <dbReference type="ARBA" id="ARBA00023136"/>
    </source>
</evidence>
<dbReference type="GO" id="GO:0055085">
    <property type="term" value="P:transmembrane transport"/>
    <property type="evidence" value="ECO:0007669"/>
    <property type="project" value="InterPro"/>
</dbReference>
<evidence type="ECO:0000256" key="6">
    <source>
        <dbReference type="ARBA" id="ARBA00022692"/>
    </source>
</evidence>
<dbReference type="InterPro" id="IPR003538">
    <property type="entry name" value="TonB"/>
</dbReference>
<feature type="compositionally biased region" description="Low complexity" evidence="11">
    <location>
        <begin position="117"/>
        <end position="131"/>
    </location>
</feature>
<reference evidence="13" key="1">
    <citation type="submission" date="2024-05" db="EMBL/GenBank/DDBJ databases">
        <title>Genome sequencing of novel strain.</title>
        <authorList>
            <person name="Ganbat D."/>
            <person name="Ganbat S."/>
            <person name="Lee S.-J."/>
        </authorList>
    </citation>
    <scope>NUCLEOTIDE SEQUENCE</scope>
    <source>
        <strain evidence="13">SMD15-11</strain>
    </source>
</reference>
<evidence type="ECO:0000256" key="4">
    <source>
        <dbReference type="ARBA" id="ARBA00022475"/>
    </source>
</evidence>
<gene>
    <name evidence="13" type="ORF">AAIA72_13155</name>
</gene>
<dbReference type="EMBL" id="CP154858">
    <property type="protein sequence ID" value="XDT71744.1"/>
    <property type="molecule type" value="Genomic_DNA"/>
</dbReference>
<keyword evidence="6" id="KW-0812">Transmembrane</keyword>
<evidence type="ECO:0000256" key="8">
    <source>
        <dbReference type="ARBA" id="ARBA00022989"/>
    </source>
</evidence>
<dbReference type="KEGG" id="tcd:AAIA72_13155"/>
<evidence type="ECO:0000313" key="13">
    <source>
        <dbReference type="EMBL" id="XDT71744.1"/>
    </source>
</evidence>
<evidence type="ECO:0000256" key="10">
    <source>
        <dbReference type="RuleBase" id="RU362123"/>
    </source>
</evidence>
<keyword evidence="5 10" id="KW-0997">Cell inner membrane</keyword>
<evidence type="ECO:0000256" key="5">
    <source>
        <dbReference type="ARBA" id="ARBA00022519"/>
    </source>
</evidence>
<feature type="region of interest" description="Disordered" evidence="11">
    <location>
        <begin position="58"/>
        <end position="80"/>
    </location>
</feature>
<dbReference type="AlphaFoldDB" id="A0AB39UUE4"/>
<keyword evidence="4 10" id="KW-1003">Cell membrane</keyword>
<evidence type="ECO:0000256" key="1">
    <source>
        <dbReference type="ARBA" id="ARBA00004383"/>
    </source>
</evidence>
<dbReference type="NCBIfam" id="TIGR01352">
    <property type="entry name" value="tonB_Cterm"/>
    <property type="match status" value="1"/>
</dbReference>
<dbReference type="GO" id="GO:0031992">
    <property type="term" value="F:energy transducer activity"/>
    <property type="evidence" value="ECO:0007669"/>
    <property type="project" value="InterPro"/>
</dbReference>
<dbReference type="InterPro" id="IPR051045">
    <property type="entry name" value="TonB-dependent_transducer"/>
</dbReference>
<protein>
    <recommendedName>
        <fullName evidence="10">Protein TonB</fullName>
    </recommendedName>
</protein>
<accession>A0AB39UUE4</accession>
<dbReference type="GO" id="GO:0030288">
    <property type="term" value="C:outer membrane-bounded periplasmic space"/>
    <property type="evidence" value="ECO:0007669"/>
    <property type="project" value="InterPro"/>
</dbReference>
<sequence length="292" mass="32052">MAGPVAAATVSAKDRMAFALFLAAAVHAVLVLGIGFDPEPPKPASQTIEITLAQYEDETPPEDADYLAQSNQKGSGELEEKQVLTTTEEADFMSDAPQPVQQQAPVPPPAPDKPQPQKRITTVASADTSASAEDHEEPVEPAQDVPRESLLQKSLEIASLQAQLDSQRRAYAKRPRVTRLDSVSARKSVSAAYVDQMVRKLERLGNLNYPTEARTQRLHGKVRVVIVVEPDGQVADVEILQSSGHKVLDDAVLNIVRQAGNFGPFTEEMRKEMDRLEVIRTFSFQEKRISSF</sequence>
<dbReference type="Gene3D" id="3.30.1150.10">
    <property type="match status" value="1"/>
</dbReference>
<evidence type="ECO:0000256" key="7">
    <source>
        <dbReference type="ARBA" id="ARBA00022927"/>
    </source>
</evidence>
<keyword evidence="3 10" id="KW-0813">Transport</keyword>
<dbReference type="GO" id="GO:0015031">
    <property type="term" value="P:protein transport"/>
    <property type="evidence" value="ECO:0007669"/>
    <property type="project" value="UniProtKB-UniRule"/>
</dbReference>
<comment type="subcellular location">
    <subcellularLocation>
        <location evidence="1 10">Cell inner membrane</location>
        <topology evidence="1 10">Single-pass membrane protein</topology>
        <orientation evidence="1 10">Periplasmic side</orientation>
    </subcellularLocation>
</comment>
<evidence type="ECO:0000256" key="11">
    <source>
        <dbReference type="SAM" id="MobiDB-lite"/>
    </source>
</evidence>
<comment type="similarity">
    <text evidence="2 10">Belongs to the TonB family.</text>
</comment>
<evidence type="ECO:0000256" key="2">
    <source>
        <dbReference type="ARBA" id="ARBA00006555"/>
    </source>
</evidence>
<name>A0AB39UUE4_9GAMM</name>
<evidence type="ECO:0000256" key="3">
    <source>
        <dbReference type="ARBA" id="ARBA00022448"/>
    </source>
</evidence>
<keyword evidence="8" id="KW-1133">Transmembrane helix</keyword>
<dbReference type="GO" id="GO:0098797">
    <property type="term" value="C:plasma membrane protein complex"/>
    <property type="evidence" value="ECO:0007669"/>
    <property type="project" value="TreeGrafter"/>
</dbReference>
<dbReference type="Pfam" id="PF03544">
    <property type="entry name" value="TonB_C"/>
    <property type="match status" value="1"/>
</dbReference>
<feature type="compositionally biased region" description="Low complexity" evidence="11">
    <location>
        <begin position="95"/>
        <end position="104"/>
    </location>
</feature>
<dbReference type="PROSITE" id="PS52015">
    <property type="entry name" value="TONB_CTD"/>
    <property type="match status" value="1"/>
</dbReference>
<comment type="function">
    <text evidence="10">Interacts with outer membrane receptor proteins that carry out high-affinity binding and energy dependent uptake into the periplasmic space of specific substrates. It could act to transduce energy from the cytoplasmic membrane to specific energy-requiring processes in the outer membrane, resulting in the release into the periplasm of ligands bound by these outer membrane proteins.</text>
</comment>
<evidence type="ECO:0000259" key="12">
    <source>
        <dbReference type="PROSITE" id="PS52015"/>
    </source>
</evidence>
<dbReference type="PRINTS" id="PR01374">
    <property type="entry name" value="TONBPROTEIN"/>
</dbReference>
<organism evidence="13">
    <name type="scientific">Thermohahella caldifontis</name>
    <dbReference type="NCBI Taxonomy" id="3142973"/>
    <lineage>
        <taxon>Bacteria</taxon>
        <taxon>Pseudomonadati</taxon>
        <taxon>Pseudomonadota</taxon>
        <taxon>Gammaproteobacteria</taxon>
        <taxon>Oceanospirillales</taxon>
        <taxon>Hahellaceae</taxon>
        <taxon>Thermohahella</taxon>
    </lineage>
</organism>
<keyword evidence="10" id="KW-0735">Signal-anchor</keyword>
<feature type="domain" description="TonB C-terminal" evidence="12">
    <location>
        <begin position="194"/>
        <end position="291"/>
    </location>
</feature>
<proteinExistence type="inferred from homology"/>
<keyword evidence="7 10" id="KW-0653">Protein transport</keyword>
<dbReference type="SUPFAM" id="SSF74653">
    <property type="entry name" value="TolA/TonB C-terminal domain"/>
    <property type="match status" value="1"/>
</dbReference>
<dbReference type="InterPro" id="IPR037682">
    <property type="entry name" value="TonB_C"/>
</dbReference>
<dbReference type="PANTHER" id="PTHR33446:SF11">
    <property type="entry name" value="TONB3"/>
    <property type="match status" value="1"/>
</dbReference>